<name>A0A923IW81_9ACTO</name>
<proteinExistence type="predicted"/>
<gene>
    <name evidence="5" type="ORF">HD592_000457</name>
</gene>
<keyword evidence="6" id="KW-1185">Reference proteome</keyword>
<evidence type="ECO:0000313" key="6">
    <source>
        <dbReference type="Proteomes" id="UP000617426"/>
    </source>
</evidence>
<feature type="domain" description="Methyltransferase" evidence="4">
    <location>
        <begin position="49"/>
        <end position="144"/>
    </location>
</feature>
<dbReference type="EC" id="2.1.1.80" evidence="5"/>
<comment type="caution">
    <text evidence="5">The sequence shown here is derived from an EMBL/GenBank/DDBJ whole genome shotgun (WGS) entry which is preliminary data.</text>
</comment>
<dbReference type="PANTHER" id="PTHR43464:SF19">
    <property type="entry name" value="UBIQUINONE BIOSYNTHESIS O-METHYLTRANSFERASE, MITOCHONDRIAL"/>
    <property type="match status" value="1"/>
</dbReference>
<reference evidence="5" key="1">
    <citation type="submission" date="2020-08" db="EMBL/GenBank/DDBJ databases">
        <title>Sequencing the genomes of 1000 actinobacteria strains.</title>
        <authorList>
            <person name="Klenk H.-P."/>
        </authorList>
    </citation>
    <scope>NUCLEOTIDE SEQUENCE</scope>
    <source>
        <strain evidence="5">DSM 10695</strain>
    </source>
</reference>
<organism evidence="5 6">
    <name type="scientific">Schaalia hyovaginalis</name>
    <dbReference type="NCBI Taxonomy" id="29316"/>
    <lineage>
        <taxon>Bacteria</taxon>
        <taxon>Bacillati</taxon>
        <taxon>Actinomycetota</taxon>
        <taxon>Actinomycetes</taxon>
        <taxon>Actinomycetales</taxon>
        <taxon>Actinomycetaceae</taxon>
        <taxon>Schaalia</taxon>
    </lineage>
</organism>
<dbReference type="Gene3D" id="3.40.50.150">
    <property type="entry name" value="Vaccinia Virus protein VP39"/>
    <property type="match status" value="1"/>
</dbReference>
<protein>
    <submittedName>
        <fullName evidence="5">Chemotaxis protein methyltransferase CheR</fullName>
        <ecNumber evidence="5">2.1.1.80</ecNumber>
    </submittedName>
</protein>
<dbReference type="GO" id="GO:0008983">
    <property type="term" value="F:protein-glutamate O-methyltransferase activity"/>
    <property type="evidence" value="ECO:0007669"/>
    <property type="project" value="UniProtKB-EC"/>
</dbReference>
<keyword evidence="1 5" id="KW-0489">Methyltransferase</keyword>
<dbReference type="CDD" id="cd02440">
    <property type="entry name" value="AdoMet_MTases"/>
    <property type="match status" value="1"/>
</dbReference>
<evidence type="ECO:0000256" key="3">
    <source>
        <dbReference type="ARBA" id="ARBA00022691"/>
    </source>
</evidence>
<dbReference type="RefSeq" id="WP_184451554.1">
    <property type="nucleotide sequence ID" value="NZ_JACHMK010000001.1"/>
</dbReference>
<sequence length="214" mass="22597">MSGKENGQALARTALDWEARYASRERLWSGAVTPLLPEIAGGAKPGRALDIGCGEGADLLWLAERGWEVVGVDVSATAIERYLEGARLIGAQDRASGIVGSAQSFTAPGAFDLISFFYLHPGEETPGGLAALITAQARRLRPGGRILVAAHAVIPPGRPGPARTYRLDGLLSALDGEVAQWRVELAEERWKDLPATGELPAARSADAVLVLRAP</sequence>
<evidence type="ECO:0000256" key="2">
    <source>
        <dbReference type="ARBA" id="ARBA00022679"/>
    </source>
</evidence>
<dbReference type="InterPro" id="IPR029063">
    <property type="entry name" value="SAM-dependent_MTases_sf"/>
</dbReference>
<dbReference type="Pfam" id="PF13649">
    <property type="entry name" value="Methyltransf_25"/>
    <property type="match status" value="1"/>
</dbReference>
<dbReference type="PANTHER" id="PTHR43464">
    <property type="entry name" value="METHYLTRANSFERASE"/>
    <property type="match status" value="1"/>
</dbReference>
<dbReference type="EMBL" id="JACHMK010000001">
    <property type="protein sequence ID" value="MBB6333892.1"/>
    <property type="molecule type" value="Genomic_DNA"/>
</dbReference>
<dbReference type="Proteomes" id="UP000617426">
    <property type="component" value="Unassembled WGS sequence"/>
</dbReference>
<keyword evidence="3" id="KW-0949">S-adenosyl-L-methionine</keyword>
<accession>A0A923IW81</accession>
<dbReference type="InterPro" id="IPR041698">
    <property type="entry name" value="Methyltransf_25"/>
</dbReference>
<dbReference type="GO" id="GO:0032259">
    <property type="term" value="P:methylation"/>
    <property type="evidence" value="ECO:0007669"/>
    <property type="project" value="UniProtKB-KW"/>
</dbReference>
<keyword evidence="2 5" id="KW-0808">Transferase</keyword>
<dbReference type="SUPFAM" id="SSF53335">
    <property type="entry name" value="S-adenosyl-L-methionine-dependent methyltransferases"/>
    <property type="match status" value="1"/>
</dbReference>
<evidence type="ECO:0000259" key="4">
    <source>
        <dbReference type="Pfam" id="PF13649"/>
    </source>
</evidence>
<dbReference type="AlphaFoldDB" id="A0A923IW81"/>
<evidence type="ECO:0000313" key="5">
    <source>
        <dbReference type="EMBL" id="MBB6333892.1"/>
    </source>
</evidence>
<evidence type="ECO:0000256" key="1">
    <source>
        <dbReference type="ARBA" id="ARBA00022603"/>
    </source>
</evidence>